<dbReference type="AlphaFoldDB" id="A0A1I7E457"/>
<evidence type="ECO:0000313" key="2">
    <source>
        <dbReference type="Proteomes" id="UP000182466"/>
    </source>
</evidence>
<dbReference type="Proteomes" id="UP000182466">
    <property type="component" value="Unassembled WGS sequence"/>
</dbReference>
<dbReference type="RefSeq" id="WP_027262348.1">
    <property type="nucleotide sequence ID" value="NZ_FPAW01000043.1"/>
</dbReference>
<gene>
    <name evidence="1" type="ORF">SAMN05216236_14343</name>
</gene>
<evidence type="ECO:0000313" key="1">
    <source>
        <dbReference type="EMBL" id="SFU18709.1"/>
    </source>
</evidence>
<protein>
    <submittedName>
        <fullName evidence="1">Uncharacterized protein</fullName>
    </submittedName>
</protein>
<dbReference type="OrthoDB" id="10005467at2"/>
<name>A0A1I7E457_9RHOB</name>
<sequence>MNIEQAIGITVQERLERHYETEGEQANPEFYRIALELDHLEALSDEGWWADWGGCMYAETIIRDFGPLVAEAAKVCEIGGEWIDGTKSVLSTVSS</sequence>
<dbReference type="STRING" id="999627.SAMN05216236_14343"/>
<dbReference type="EMBL" id="FPAW01000043">
    <property type="protein sequence ID" value="SFU18709.1"/>
    <property type="molecule type" value="Genomic_DNA"/>
</dbReference>
<organism evidence="1 2">
    <name type="scientific">Sedimentitalea nanhaiensis</name>
    <dbReference type="NCBI Taxonomy" id="999627"/>
    <lineage>
        <taxon>Bacteria</taxon>
        <taxon>Pseudomonadati</taxon>
        <taxon>Pseudomonadota</taxon>
        <taxon>Alphaproteobacteria</taxon>
        <taxon>Rhodobacterales</taxon>
        <taxon>Paracoccaceae</taxon>
        <taxon>Sedimentitalea</taxon>
    </lineage>
</organism>
<dbReference type="eggNOG" id="ENOG502ZQKK">
    <property type="taxonomic scope" value="Bacteria"/>
</dbReference>
<proteinExistence type="predicted"/>
<keyword evidence="2" id="KW-1185">Reference proteome</keyword>
<reference evidence="1 2" key="1">
    <citation type="submission" date="2016-10" db="EMBL/GenBank/DDBJ databases">
        <authorList>
            <person name="de Groot N.N."/>
        </authorList>
    </citation>
    <scope>NUCLEOTIDE SEQUENCE [LARGE SCALE GENOMIC DNA]</scope>
    <source>
        <strain evidence="1 2">CGMCC 1.10959</strain>
    </source>
</reference>
<accession>A0A1I7E457</accession>